<dbReference type="PATRIC" id="fig|999432.5.peg.222"/>
<proteinExistence type="predicted"/>
<dbReference type="Gene3D" id="3.90.550.10">
    <property type="entry name" value="Spore Coat Polysaccharide Biosynthesis Protein SpsA, Chain A"/>
    <property type="match status" value="1"/>
</dbReference>
<organism evidence="2">
    <name type="scientific">Treponema denticola H-22</name>
    <dbReference type="NCBI Taxonomy" id="999432"/>
    <lineage>
        <taxon>Bacteria</taxon>
        <taxon>Pseudomonadati</taxon>
        <taxon>Spirochaetota</taxon>
        <taxon>Spirochaetia</taxon>
        <taxon>Spirochaetales</taxon>
        <taxon>Treponemataceae</taxon>
        <taxon>Treponema</taxon>
    </lineage>
</organism>
<dbReference type="PANTHER" id="PTHR43685:SF11">
    <property type="entry name" value="GLYCOSYLTRANSFERASE TAGX-RELATED"/>
    <property type="match status" value="1"/>
</dbReference>
<comment type="caution">
    <text evidence="2">The sequence shown here is derived from an EMBL/GenBank/DDBJ whole genome shotgun (WGS) entry which is preliminary data.</text>
</comment>
<feature type="domain" description="Glycosyltransferase 2-like" evidence="1">
    <location>
        <begin position="6"/>
        <end position="163"/>
    </location>
</feature>
<sequence>MNTKITVVIPTYNKAAYISQTIESVLRQTYQDFEIIIIDDCSKDDTEVVVQKYLSDKIRYFKHTRNWGPGATFNDGIEKSNTEYITLIASDDVLLPNHLEQVMLQFKKDDLVETVFPKLKVIDENSNDLNEIIQQPFFDKYKMLNHLFYAGNDIPSPGVSFKKTLFKKTAAYNQNLIMMHDYDLNVRCLIHGKTAVVNEPTVFYRRFSNPIINLSGKTKWLDMCHSIESKFVLDNYLSLGYDEIKKVFPQLKTCNQEEIKLRLLIDTCKNKQLRLSSWAFERLITYLENNKDFFNNNVFDFQYKDYIDLYKINAKNIIGKTHKEKLYNDAKILIKKMFGLH</sequence>
<dbReference type="Proteomes" id="UP000011705">
    <property type="component" value="Chromosome"/>
</dbReference>
<reference evidence="2" key="1">
    <citation type="submission" date="2012-01" db="EMBL/GenBank/DDBJ databases">
        <title>The Genome Sequence of Treponema denticola H-22.</title>
        <authorList>
            <consortium name="The Broad Institute Genome Sequencing Platform"/>
            <person name="Earl A."/>
            <person name="Ward D."/>
            <person name="Feldgarden M."/>
            <person name="Gevers D."/>
            <person name="Blanton J.M."/>
            <person name="Fenno C.J."/>
            <person name="Baranova O.V."/>
            <person name="Mathney J."/>
            <person name="Dewhirst F.E."/>
            <person name="Izard J."/>
            <person name="Young S.K."/>
            <person name="Zeng Q."/>
            <person name="Gargeya S."/>
            <person name="Fitzgerald M."/>
            <person name="Haas B."/>
            <person name="Abouelleil A."/>
            <person name="Alvarado L."/>
            <person name="Arachchi H.M."/>
            <person name="Berlin A."/>
            <person name="Chapman S.B."/>
            <person name="Gearin G."/>
            <person name="Goldberg J."/>
            <person name="Griggs A."/>
            <person name="Gujja S."/>
            <person name="Hansen M."/>
            <person name="Heiman D."/>
            <person name="Howarth C."/>
            <person name="Larimer J."/>
            <person name="Lui A."/>
            <person name="MacDonald P.J.P."/>
            <person name="McCowen C."/>
            <person name="Montmayeur A."/>
            <person name="Murphy C."/>
            <person name="Neiman D."/>
            <person name="Pearson M."/>
            <person name="Priest M."/>
            <person name="Roberts A."/>
            <person name="Saif S."/>
            <person name="Shea T."/>
            <person name="Sisk P."/>
            <person name="Stolte C."/>
            <person name="Sykes S."/>
            <person name="Wortman J."/>
            <person name="Nusbaum C."/>
            <person name="Birren B."/>
        </authorList>
    </citation>
    <scope>NUCLEOTIDE SEQUENCE [LARGE SCALE GENOMIC DNA]</scope>
    <source>
        <strain evidence="2">H-22</strain>
    </source>
</reference>
<evidence type="ECO:0000259" key="1">
    <source>
        <dbReference type="Pfam" id="PF00535"/>
    </source>
</evidence>
<dbReference type="InterPro" id="IPR001173">
    <property type="entry name" value="Glyco_trans_2-like"/>
</dbReference>
<dbReference type="Pfam" id="PF00535">
    <property type="entry name" value="Glycos_transf_2"/>
    <property type="match status" value="1"/>
</dbReference>
<dbReference type="PANTHER" id="PTHR43685">
    <property type="entry name" value="GLYCOSYLTRANSFERASE"/>
    <property type="match status" value="1"/>
</dbReference>
<dbReference type="SUPFAM" id="SSF53448">
    <property type="entry name" value="Nucleotide-diphospho-sugar transferases"/>
    <property type="match status" value="1"/>
</dbReference>
<dbReference type="HOGENOM" id="CLU_025996_0_4_12"/>
<evidence type="ECO:0000313" key="2">
    <source>
        <dbReference type="EMBL" id="EMB36023.1"/>
    </source>
</evidence>
<dbReference type="InterPro" id="IPR050834">
    <property type="entry name" value="Glycosyltransf_2"/>
</dbReference>
<dbReference type="EMBL" id="AGDV01000001">
    <property type="protein sequence ID" value="EMB36023.1"/>
    <property type="molecule type" value="Genomic_DNA"/>
</dbReference>
<accession>A0A0E2EKC2</accession>
<dbReference type="InterPro" id="IPR029044">
    <property type="entry name" value="Nucleotide-diphossugar_trans"/>
</dbReference>
<protein>
    <recommendedName>
        <fullName evidence="1">Glycosyltransferase 2-like domain-containing protein</fullName>
    </recommendedName>
</protein>
<name>A0A0E2EKC2_TREDN</name>
<dbReference type="AlphaFoldDB" id="A0A0E2EKC2"/>
<dbReference type="RefSeq" id="WP_002682787.1">
    <property type="nucleotide sequence ID" value="NZ_CM001795.1"/>
</dbReference>
<gene>
    <name evidence="2" type="ORF">HMPREF9726_00215</name>
</gene>